<protein>
    <submittedName>
        <fullName evidence="2">Uncharacterized protein</fullName>
    </submittedName>
</protein>
<dbReference type="EMBL" id="KV722344">
    <property type="protein sequence ID" value="OCH94391.1"/>
    <property type="molecule type" value="Genomic_DNA"/>
</dbReference>
<proteinExistence type="predicted"/>
<dbReference type="Proteomes" id="UP000250043">
    <property type="component" value="Unassembled WGS sequence"/>
</dbReference>
<evidence type="ECO:0000313" key="2">
    <source>
        <dbReference type="EMBL" id="OCH94391.1"/>
    </source>
</evidence>
<evidence type="ECO:0000313" key="3">
    <source>
        <dbReference type="Proteomes" id="UP000250043"/>
    </source>
</evidence>
<feature type="compositionally biased region" description="Polar residues" evidence="1">
    <location>
        <begin position="1"/>
        <end position="18"/>
    </location>
</feature>
<feature type="region of interest" description="Disordered" evidence="1">
    <location>
        <begin position="1"/>
        <end position="49"/>
    </location>
</feature>
<gene>
    <name evidence="2" type="ORF">OBBRIDRAFT_884782</name>
</gene>
<accession>A0A8E2DRK2</accession>
<sequence>MLDAAPQTNAFNPIATNDPTSSTSLQTPSPSSVGSASSSAPACSPSPPSSSFSIMFSFNGIPSTSATSSATSSAADDSSPAKFNRALAAAAPASSDPGSSVDLITFTRNTWIIIDLLVVWSLFSSPFSSGCV</sequence>
<evidence type="ECO:0000256" key="1">
    <source>
        <dbReference type="SAM" id="MobiDB-lite"/>
    </source>
</evidence>
<dbReference type="AlphaFoldDB" id="A0A8E2DRK2"/>
<reference evidence="2 3" key="1">
    <citation type="submission" date="2016-07" db="EMBL/GenBank/DDBJ databases">
        <title>Draft genome of the white-rot fungus Obba rivulosa 3A-2.</title>
        <authorList>
            <consortium name="DOE Joint Genome Institute"/>
            <person name="Miettinen O."/>
            <person name="Riley R."/>
            <person name="Acob R."/>
            <person name="Barry K."/>
            <person name="Cullen D."/>
            <person name="De Vries R."/>
            <person name="Hainaut M."/>
            <person name="Hatakka A."/>
            <person name="Henrissat B."/>
            <person name="Hilden K."/>
            <person name="Kuo R."/>
            <person name="Labutti K."/>
            <person name="Lipzen A."/>
            <person name="Makela M.R."/>
            <person name="Sandor L."/>
            <person name="Spatafora J.W."/>
            <person name="Grigoriev I.V."/>
            <person name="Hibbett D.S."/>
        </authorList>
    </citation>
    <scope>NUCLEOTIDE SEQUENCE [LARGE SCALE GENOMIC DNA]</scope>
    <source>
        <strain evidence="2 3">3A-2</strain>
    </source>
</reference>
<feature type="compositionally biased region" description="Low complexity" evidence="1">
    <location>
        <begin position="19"/>
        <end position="49"/>
    </location>
</feature>
<name>A0A8E2DRK2_9APHY</name>
<organism evidence="2 3">
    <name type="scientific">Obba rivulosa</name>
    <dbReference type="NCBI Taxonomy" id="1052685"/>
    <lineage>
        <taxon>Eukaryota</taxon>
        <taxon>Fungi</taxon>
        <taxon>Dikarya</taxon>
        <taxon>Basidiomycota</taxon>
        <taxon>Agaricomycotina</taxon>
        <taxon>Agaricomycetes</taxon>
        <taxon>Polyporales</taxon>
        <taxon>Gelatoporiaceae</taxon>
        <taxon>Obba</taxon>
    </lineage>
</organism>
<keyword evidence="3" id="KW-1185">Reference proteome</keyword>